<proteinExistence type="predicted"/>
<evidence type="ECO:0000313" key="1">
    <source>
        <dbReference type="EMBL" id="KZT64072.1"/>
    </source>
</evidence>
<keyword evidence="2" id="KW-1185">Reference proteome</keyword>
<dbReference type="AlphaFoldDB" id="A0A165L843"/>
<name>A0A165L843_9APHY</name>
<dbReference type="Proteomes" id="UP000076727">
    <property type="component" value="Unassembled WGS sequence"/>
</dbReference>
<organism evidence="1 2">
    <name type="scientific">Daedalea quercina L-15889</name>
    <dbReference type="NCBI Taxonomy" id="1314783"/>
    <lineage>
        <taxon>Eukaryota</taxon>
        <taxon>Fungi</taxon>
        <taxon>Dikarya</taxon>
        <taxon>Basidiomycota</taxon>
        <taxon>Agaricomycotina</taxon>
        <taxon>Agaricomycetes</taxon>
        <taxon>Polyporales</taxon>
        <taxon>Fomitopsis</taxon>
    </lineage>
</organism>
<sequence>MMTAACTNILTTEVGSANRPSSTLLKKSEVDWWVTFVDRPNDGEFEALKTKLPEVIEERCGIPSADILVEHMWTLTKMAIRNVPLSWKDPAGRKQIRDIGSLWHGLQKNARTDKATAAFLDVCIPFGNAPRAIIDEHAGTGQILHAQSSSYKPATPKRLVANAGVGAIWLPGATSPLLTAEDAVRSIPKSSTTSTRSVARELASPLVALPLRSAPRRTTIVPTARCRC</sequence>
<protein>
    <submittedName>
        <fullName evidence="1">Uncharacterized protein</fullName>
    </submittedName>
</protein>
<evidence type="ECO:0000313" key="2">
    <source>
        <dbReference type="Proteomes" id="UP000076727"/>
    </source>
</evidence>
<dbReference type="STRING" id="1314783.A0A165L843"/>
<gene>
    <name evidence="1" type="ORF">DAEQUDRAFT_770036</name>
</gene>
<accession>A0A165L843</accession>
<reference evidence="1 2" key="1">
    <citation type="journal article" date="2016" name="Mol. Biol. Evol.">
        <title>Comparative Genomics of Early-Diverging Mushroom-Forming Fungi Provides Insights into the Origins of Lignocellulose Decay Capabilities.</title>
        <authorList>
            <person name="Nagy L.G."/>
            <person name="Riley R."/>
            <person name="Tritt A."/>
            <person name="Adam C."/>
            <person name="Daum C."/>
            <person name="Floudas D."/>
            <person name="Sun H."/>
            <person name="Yadav J.S."/>
            <person name="Pangilinan J."/>
            <person name="Larsson K.H."/>
            <person name="Matsuura K."/>
            <person name="Barry K."/>
            <person name="Labutti K."/>
            <person name="Kuo R."/>
            <person name="Ohm R.A."/>
            <person name="Bhattacharya S.S."/>
            <person name="Shirouzu T."/>
            <person name="Yoshinaga Y."/>
            <person name="Martin F.M."/>
            <person name="Grigoriev I.V."/>
            <person name="Hibbett D.S."/>
        </authorList>
    </citation>
    <scope>NUCLEOTIDE SEQUENCE [LARGE SCALE GENOMIC DNA]</scope>
    <source>
        <strain evidence="1 2">L-15889</strain>
    </source>
</reference>
<dbReference type="OrthoDB" id="2815741at2759"/>
<dbReference type="EMBL" id="KV429143">
    <property type="protein sequence ID" value="KZT64072.1"/>
    <property type="molecule type" value="Genomic_DNA"/>
</dbReference>